<dbReference type="NCBIfam" id="TIGR04191">
    <property type="entry name" value="YphP_YqiW"/>
    <property type="match status" value="1"/>
</dbReference>
<sequence length="141" mass="15333">MYPPHLVAPMKDDLVSVGFEDLNTAEKVDEVMDNAEGTMLVVVNSVCGCAAGAARPGVKAALNLSGIKPDKLVTVFAGVDFEATARMREYLLPYPPSSPAIGIFKDGELVHFIERHHIEGRSAQMIAQHLEMAFEEFCEKA</sequence>
<dbReference type="Proteomes" id="UP000271925">
    <property type="component" value="Unassembled WGS sequence"/>
</dbReference>
<evidence type="ECO:0000313" key="2">
    <source>
        <dbReference type="EMBL" id="RRB02189.1"/>
    </source>
</evidence>
<organism evidence="2 3">
    <name type="scientific">Larkinella rosea</name>
    <dbReference type="NCBI Taxonomy" id="2025312"/>
    <lineage>
        <taxon>Bacteria</taxon>
        <taxon>Pseudomonadati</taxon>
        <taxon>Bacteroidota</taxon>
        <taxon>Cytophagia</taxon>
        <taxon>Cytophagales</taxon>
        <taxon>Spirosomataceae</taxon>
        <taxon>Larkinella</taxon>
    </lineage>
</organism>
<comment type="caution">
    <text evidence="2">The sequence shown here is derived from an EMBL/GenBank/DDBJ whole genome shotgun (WGS) entry which is preliminary data.</text>
</comment>
<dbReference type="PANTHER" id="PTHR40052:SF2">
    <property type="entry name" value="BACILLIREDOXIN BRXA"/>
    <property type="match status" value="1"/>
</dbReference>
<comment type="similarity">
    <text evidence="1">Belongs to the bacilliredoxin family.</text>
</comment>
<name>A0A3P1BMB9_9BACT</name>
<dbReference type="EMBL" id="RQJO01000009">
    <property type="protein sequence ID" value="RRB02189.1"/>
    <property type="molecule type" value="Genomic_DNA"/>
</dbReference>
<dbReference type="InterPro" id="IPR009474">
    <property type="entry name" value="BrxB/BrxA"/>
</dbReference>
<protein>
    <submittedName>
        <fullName evidence="2">BrxA/BrxB family bacilliredoxin</fullName>
    </submittedName>
</protein>
<accession>A0A3P1BMB9</accession>
<dbReference type="RefSeq" id="WP_124876352.1">
    <property type="nucleotide sequence ID" value="NZ_RQJO01000009.1"/>
</dbReference>
<keyword evidence="3" id="KW-1185">Reference proteome</keyword>
<dbReference type="OrthoDB" id="9793981at2"/>
<proteinExistence type="inferred from homology"/>
<dbReference type="AlphaFoldDB" id="A0A3P1BMB9"/>
<dbReference type="Pfam" id="PF06491">
    <property type="entry name" value="Disulph_isomer"/>
    <property type="match status" value="1"/>
</dbReference>
<dbReference type="PANTHER" id="PTHR40052">
    <property type="entry name" value="UPF0403 PROTEIN YQIW-RELATED"/>
    <property type="match status" value="1"/>
</dbReference>
<evidence type="ECO:0000256" key="1">
    <source>
        <dbReference type="ARBA" id="ARBA00038305"/>
    </source>
</evidence>
<evidence type="ECO:0000313" key="3">
    <source>
        <dbReference type="Proteomes" id="UP000271925"/>
    </source>
</evidence>
<dbReference type="Gene3D" id="3.40.30.10">
    <property type="entry name" value="Glutaredoxin"/>
    <property type="match status" value="1"/>
</dbReference>
<gene>
    <name evidence="2" type="ORF">EHT25_17045</name>
</gene>
<reference evidence="2 3" key="1">
    <citation type="submission" date="2018-11" db="EMBL/GenBank/DDBJ databases">
        <authorList>
            <person name="Zhou Z."/>
            <person name="Wang G."/>
        </authorList>
    </citation>
    <scope>NUCLEOTIDE SEQUENCE [LARGE SCALE GENOMIC DNA]</scope>
    <source>
        <strain evidence="2 3">KCTC52004</strain>
    </source>
</reference>